<comment type="caution">
    <text evidence="2">The sequence shown here is derived from an EMBL/GenBank/DDBJ whole genome shotgun (WGS) entry which is preliminary data.</text>
</comment>
<keyword evidence="1" id="KW-0732">Signal</keyword>
<dbReference type="Proteomes" id="UP000030848">
    <property type="component" value="Unassembled WGS sequence"/>
</dbReference>
<dbReference type="EMBL" id="JRZE01000006">
    <property type="protein sequence ID" value="KHF43483.1"/>
    <property type="molecule type" value="Genomic_DNA"/>
</dbReference>
<evidence type="ECO:0000313" key="3">
    <source>
        <dbReference type="Proteomes" id="UP000030848"/>
    </source>
</evidence>
<name>A0A837D6U0_9PSEU</name>
<protein>
    <submittedName>
        <fullName evidence="2">Uncharacterized protein</fullName>
    </submittedName>
</protein>
<reference evidence="2 3" key="1">
    <citation type="submission" date="2014-10" db="EMBL/GenBank/DDBJ databases">
        <title>Genome sequence of Micropolyspora internatus JCM3315.</title>
        <authorList>
            <person name="Shin S.-K."/>
            <person name="Yi H."/>
        </authorList>
    </citation>
    <scope>NUCLEOTIDE SEQUENCE [LARGE SCALE GENOMIC DNA]</scope>
    <source>
        <strain evidence="2 3">JCM 3315</strain>
    </source>
</reference>
<gene>
    <name evidence="2" type="ORF">MINT15_36850</name>
</gene>
<accession>A0A837D6U0</accession>
<dbReference type="AlphaFoldDB" id="A0A837D6U0"/>
<organism evidence="2 3">
    <name type="scientific">Saccharomonospora viridis</name>
    <dbReference type="NCBI Taxonomy" id="1852"/>
    <lineage>
        <taxon>Bacteria</taxon>
        <taxon>Bacillati</taxon>
        <taxon>Actinomycetota</taxon>
        <taxon>Actinomycetes</taxon>
        <taxon>Pseudonocardiales</taxon>
        <taxon>Pseudonocardiaceae</taxon>
        <taxon>Saccharomonospora</taxon>
    </lineage>
</organism>
<feature type="signal peptide" evidence="1">
    <location>
        <begin position="1"/>
        <end position="21"/>
    </location>
</feature>
<proteinExistence type="predicted"/>
<evidence type="ECO:0000313" key="2">
    <source>
        <dbReference type="EMBL" id="KHF43483.1"/>
    </source>
</evidence>
<feature type="chain" id="PRO_5038713390" evidence="1">
    <location>
        <begin position="22"/>
        <end position="48"/>
    </location>
</feature>
<sequence length="48" mass="4773">MAAFAVSVVVLPLAMPGSVAASRDKNSQAVGGTTGSTRGRVVREVTGI</sequence>
<evidence type="ECO:0000256" key="1">
    <source>
        <dbReference type="SAM" id="SignalP"/>
    </source>
</evidence>